<organism evidence="10 11">
    <name type="scientific">Bifidobacterium moraviense</name>
    <dbReference type="NCBI Taxonomy" id="2675323"/>
    <lineage>
        <taxon>Bacteria</taxon>
        <taxon>Bacillati</taxon>
        <taxon>Actinomycetota</taxon>
        <taxon>Actinomycetes</taxon>
        <taxon>Bifidobacteriales</taxon>
        <taxon>Bifidobacteriaceae</taxon>
        <taxon>Bifidobacterium</taxon>
    </lineage>
</organism>
<dbReference type="GO" id="GO:0009252">
    <property type="term" value="P:peptidoglycan biosynthetic process"/>
    <property type="evidence" value="ECO:0007669"/>
    <property type="project" value="UniProtKB-KW"/>
</dbReference>
<dbReference type="InterPro" id="IPR051050">
    <property type="entry name" value="Lipid_II_flippase_MurJ/MviN"/>
</dbReference>
<feature type="compositionally biased region" description="Gly residues" evidence="8">
    <location>
        <begin position="555"/>
        <end position="568"/>
    </location>
</feature>
<feature type="transmembrane region" description="Helical" evidence="9">
    <location>
        <begin position="128"/>
        <end position="145"/>
    </location>
</feature>
<gene>
    <name evidence="10" type="ORF">G1C96_1603</name>
</gene>
<dbReference type="PANTHER" id="PTHR47019">
    <property type="entry name" value="LIPID II FLIPPASE MURJ"/>
    <property type="match status" value="1"/>
</dbReference>
<keyword evidence="11" id="KW-1185">Reference proteome</keyword>
<protein>
    <submittedName>
        <fullName evidence="10">Virulence factor protein</fullName>
    </submittedName>
</protein>
<feature type="transmembrane region" description="Helical" evidence="9">
    <location>
        <begin position="398"/>
        <end position="419"/>
    </location>
</feature>
<dbReference type="Proteomes" id="UP000588277">
    <property type="component" value="Unassembled WGS sequence"/>
</dbReference>
<dbReference type="PRINTS" id="PR01806">
    <property type="entry name" value="VIRFACTRMVIN"/>
</dbReference>
<evidence type="ECO:0000313" key="10">
    <source>
        <dbReference type="EMBL" id="NMN01021.1"/>
    </source>
</evidence>
<feature type="region of interest" description="Disordered" evidence="8">
    <location>
        <begin position="545"/>
        <end position="616"/>
    </location>
</feature>
<dbReference type="GO" id="GO:0005886">
    <property type="term" value="C:plasma membrane"/>
    <property type="evidence" value="ECO:0007669"/>
    <property type="project" value="UniProtKB-SubCell"/>
</dbReference>
<keyword evidence="3 9" id="KW-0812">Transmembrane</keyword>
<dbReference type="EMBL" id="JAAIIH010000014">
    <property type="protein sequence ID" value="NMN01021.1"/>
    <property type="molecule type" value="Genomic_DNA"/>
</dbReference>
<dbReference type="InterPro" id="IPR004268">
    <property type="entry name" value="MurJ"/>
</dbReference>
<dbReference type="PANTHER" id="PTHR47019:SF1">
    <property type="entry name" value="LIPID II FLIPPASE MURJ"/>
    <property type="match status" value="1"/>
</dbReference>
<keyword evidence="5" id="KW-0573">Peptidoglycan synthesis</keyword>
<feature type="transmembrane region" description="Helical" evidence="9">
    <location>
        <begin position="285"/>
        <end position="306"/>
    </location>
</feature>
<keyword evidence="2" id="KW-1003">Cell membrane</keyword>
<dbReference type="RefSeq" id="WP_169276103.1">
    <property type="nucleotide sequence ID" value="NZ_JAAIIH010000014.1"/>
</dbReference>
<feature type="compositionally biased region" description="Polar residues" evidence="8">
    <location>
        <begin position="584"/>
        <end position="605"/>
    </location>
</feature>
<evidence type="ECO:0000256" key="8">
    <source>
        <dbReference type="SAM" id="MobiDB-lite"/>
    </source>
</evidence>
<evidence type="ECO:0000256" key="9">
    <source>
        <dbReference type="SAM" id="Phobius"/>
    </source>
</evidence>
<feature type="transmembrane region" description="Helical" evidence="9">
    <location>
        <begin position="425"/>
        <end position="444"/>
    </location>
</feature>
<keyword evidence="7 9" id="KW-0472">Membrane</keyword>
<feature type="transmembrane region" description="Helical" evidence="9">
    <location>
        <begin position="198"/>
        <end position="221"/>
    </location>
</feature>
<feature type="transmembrane region" description="Helical" evidence="9">
    <location>
        <begin position="86"/>
        <end position="108"/>
    </location>
</feature>
<dbReference type="GO" id="GO:0015648">
    <property type="term" value="F:lipid-linked peptidoglycan transporter activity"/>
    <property type="evidence" value="ECO:0007669"/>
    <property type="project" value="TreeGrafter"/>
</dbReference>
<comment type="subcellular location">
    <subcellularLocation>
        <location evidence="1">Cell membrane</location>
        <topology evidence="1">Multi-pass membrane protein</topology>
    </subcellularLocation>
</comment>
<accession>A0A7Y0F2U8</accession>
<evidence type="ECO:0000256" key="7">
    <source>
        <dbReference type="ARBA" id="ARBA00023136"/>
    </source>
</evidence>
<feature type="transmembrane region" description="Helical" evidence="9">
    <location>
        <begin position="504"/>
        <end position="529"/>
    </location>
</feature>
<evidence type="ECO:0000256" key="2">
    <source>
        <dbReference type="ARBA" id="ARBA00022475"/>
    </source>
</evidence>
<feature type="transmembrane region" description="Helical" evidence="9">
    <location>
        <begin position="366"/>
        <end position="386"/>
    </location>
</feature>
<dbReference type="AlphaFoldDB" id="A0A7Y0F2U8"/>
<feature type="transmembrane region" description="Helical" evidence="9">
    <location>
        <begin position="52"/>
        <end position="74"/>
    </location>
</feature>
<dbReference type="GO" id="GO:0034204">
    <property type="term" value="P:lipid translocation"/>
    <property type="evidence" value="ECO:0007669"/>
    <property type="project" value="TreeGrafter"/>
</dbReference>
<feature type="transmembrane region" description="Helical" evidence="9">
    <location>
        <begin position="242"/>
        <end position="265"/>
    </location>
</feature>
<evidence type="ECO:0000313" key="11">
    <source>
        <dbReference type="Proteomes" id="UP000588277"/>
    </source>
</evidence>
<dbReference type="GO" id="GO:0008360">
    <property type="term" value="P:regulation of cell shape"/>
    <property type="evidence" value="ECO:0007669"/>
    <property type="project" value="UniProtKB-KW"/>
</dbReference>
<evidence type="ECO:0000256" key="1">
    <source>
        <dbReference type="ARBA" id="ARBA00004651"/>
    </source>
</evidence>
<sequence length="616" mass="66381">MSSIGRNSMIMAAGTFASRITGQIRQILLAAAVGTTGIAAMAYQTGSQIPQVVFNLISGGIFNAVLVPQIVRALKQEDAKERLDKLITAAITLLIAVTGVMMLLTPWITQLYINSSWDDEQRALANAFTLWCMPQIFFYGLYTVLGQILAAKERFGMYAWSSVGANVISCAGFALFIWEFGNAARQPVSWWTADRIALTAGTWTAGVAFQAVILFLPLTRIGLHYRPRFGLRGIGLRSMGRVAMWSMALVVLNLLMGMVSSQVLTGAPARAGDMHGVAGNASYQYAYTLQMLPYSLFAVSIATAMFPKLSRAISDRDIAAARRDLSSSLRSTSLVMMFFTVVLLLLPAPVTIALVPTISYDEAQLIAGPMVPMALNLVLTSVVLLLQRSFYAFEDGRSPFLFAVVQNVVQLVLLLAAVFAFPAQWWATLVAWAITLSNAITMPLMVRMARRRFDGHLDGRRVMLLLVKAGIAALAAFGAGFLTRMPLDRLMPLDAQGMGGARRWVLAVITCAVVTVVATAVFGGVLWALRCEELTSVTRQLSRRLPIPGRRAGRDGGSGDGDAQGDGTRGSAPRAPRSARSGSHSETPSTATPADTMTPAQQRAESNAAGDRKDQS</sequence>
<evidence type="ECO:0000256" key="5">
    <source>
        <dbReference type="ARBA" id="ARBA00022984"/>
    </source>
</evidence>
<feature type="transmembrane region" description="Helical" evidence="9">
    <location>
        <begin position="465"/>
        <end position="484"/>
    </location>
</feature>
<name>A0A7Y0F2U8_9BIFI</name>
<evidence type="ECO:0000256" key="4">
    <source>
        <dbReference type="ARBA" id="ARBA00022960"/>
    </source>
</evidence>
<keyword evidence="4" id="KW-0133">Cell shape</keyword>
<reference evidence="10 11" key="1">
    <citation type="submission" date="2020-02" db="EMBL/GenBank/DDBJ databases">
        <title>Characterization of phylogenetic diversity of novel bifidobacterial species isolated in Czech ZOOs.</title>
        <authorList>
            <person name="Lugli G.A."/>
            <person name="Vera N.B."/>
            <person name="Ventura M."/>
        </authorList>
    </citation>
    <scope>NUCLEOTIDE SEQUENCE [LARGE SCALE GENOMIC DNA]</scope>
    <source>
        <strain evidence="10 11">DSM 109958</strain>
    </source>
</reference>
<feature type="transmembrane region" description="Helical" evidence="9">
    <location>
        <begin position="157"/>
        <end position="178"/>
    </location>
</feature>
<evidence type="ECO:0000256" key="3">
    <source>
        <dbReference type="ARBA" id="ARBA00022692"/>
    </source>
</evidence>
<feature type="compositionally biased region" description="Low complexity" evidence="8">
    <location>
        <begin position="569"/>
        <end position="582"/>
    </location>
</feature>
<feature type="transmembrane region" description="Helical" evidence="9">
    <location>
        <begin position="332"/>
        <end position="354"/>
    </location>
</feature>
<keyword evidence="6 9" id="KW-1133">Transmembrane helix</keyword>
<comment type="caution">
    <text evidence="10">The sequence shown here is derived from an EMBL/GenBank/DDBJ whole genome shotgun (WGS) entry which is preliminary data.</text>
</comment>
<dbReference type="Pfam" id="PF03023">
    <property type="entry name" value="MurJ"/>
    <property type="match status" value="1"/>
</dbReference>
<proteinExistence type="predicted"/>
<evidence type="ECO:0000256" key="6">
    <source>
        <dbReference type="ARBA" id="ARBA00022989"/>
    </source>
</evidence>